<organism evidence="5 6">
    <name type="scientific">Bradyrhizobium cajani</name>
    <dbReference type="NCBI Taxonomy" id="1928661"/>
    <lineage>
        <taxon>Bacteria</taxon>
        <taxon>Pseudomonadati</taxon>
        <taxon>Pseudomonadota</taxon>
        <taxon>Alphaproteobacteria</taxon>
        <taxon>Hyphomicrobiales</taxon>
        <taxon>Nitrobacteraceae</taxon>
        <taxon>Bradyrhizobium</taxon>
    </lineage>
</organism>
<comment type="caution">
    <text evidence="5">The sequence shown here is derived from an EMBL/GenBank/DDBJ whole genome shotgun (WGS) entry which is preliminary data.</text>
</comment>
<gene>
    <name evidence="5" type="ORF">GPL20_19340</name>
</gene>
<evidence type="ECO:0000259" key="4">
    <source>
        <dbReference type="Pfam" id="PF16344"/>
    </source>
</evidence>
<feature type="domain" description="FecR N-terminal" evidence="3">
    <location>
        <begin position="11"/>
        <end position="51"/>
    </location>
</feature>
<keyword evidence="1" id="KW-1133">Transmembrane helix</keyword>
<name>A0A844TKR0_9BRAD</name>
<dbReference type="AlphaFoldDB" id="A0A844TKR0"/>
<evidence type="ECO:0000259" key="3">
    <source>
        <dbReference type="Pfam" id="PF16220"/>
    </source>
</evidence>
<dbReference type="Pfam" id="PF16220">
    <property type="entry name" value="DUF4880"/>
    <property type="match status" value="1"/>
</dbReference>
<keyword evidence="6" id="KW-1185">Reference proteome</keyword>
<dbReference type="OrthoDB" id="9798846at2"/>
<feature type="transmembrane region" description="Helical" evidence="1">
    <location>
        <begin position="92"/>
        <end position="110"/>
    </location>
</feature>
<protein>
    <submittedName>
        <fullName evidence="5">DUF4974 domain-containing protein</fullName>
    </submittedName>
</protein>
<dbReference type="Pfam" id="PF04773">
    <property type="entry name" value="FecR"/>
    <property type="match status" value="1"/>
</dbReference>
<dbReference type="RefSeq" id="WP_157331095.1">
    <property type="nucleotide sequence ID" value="NZ_JANADL010000017.1"/>
</dbReference>
<dbReference type="PIRSF" id="PIRSF018266">
    <property type="entry name" value="FecR"/>
    <property type="match status" value="1"/>
</dbReference>
<reference evidence="5 6" key="1">
    <citation type="submission" date="2019-12" db="EMBL/GenBank/DDBJ databases">
        <title>Draft genome sequences Bradyrhizobium cajani AMBPC1010, Bradyrhizobium pachyrhizi AMBPC1040 and Bradyrhizobium yuanmingense ALSPC3051, three plant growth promoting strains isolated from nodules of Cajanus cajan L. in Dominican Republic.</title>
        <authorList>
            <person name="Flores-Felix J.D."/>
            <person name="Araujo J."/>
            <person name="Diaz-Alcantara C."/>
            <person name="Gonzalez-Andres F."/>
            <person name="Velazquez E."/>
        </authorList>
    </citation>
    <scope>NUCLEOTIDE SEQUENCE [LARGE SCALE GENOMIC DNA]</scope>
    <source>
        <strain evidence="5 6">1010</strain>
    </source>
</reference>
<dbReference type="InterPro" id="IPR006860">
    <property type="entry name" value="FecR"/>
</dbReference>
<dbReference type="InterPro" id="IPR012373">
    <property type="entry name" value="Ferrdict_sens_TM"/>
</dbReference>
<accession>A0A844TKR0</accession>
<dbReference type="Gene3D" id="2.60.120.1440">
    <property type="match status" value="1"/>
</dbReference>
<proteinExistence type="predicted"/>
<evidence type="ECO:0000259" key="2">
    <source>
        <dbReference type="Pfam" id="PF04773"/>
    </source>
</evidence>
<evidence type="ECO:0000313" key="6">
    <source>
        <dbReference type="Proteomes" id="UP000449969"/>
    </source>
</evidence>
<feature type="domain" description="FecR protein" evidence="2">
    <location>
        <begin position="121"/>
        <end position="210"/>
    </location>
</feature>
<evidence type="ECO:0000313" key="5">
    <source>
        <dbReference type="EMBL" id="MVT75160.1"/>
    </source>
</evidence>
<dbReference type="Proteomes" id="UP000449969">
    <property type="component" value="Unassembled WGS sequence"/>
</dbReference>
<dbReference type="InterPro" id="IPR032508">
    <property type="entry name" value="FecR_C"/>
</dbReference>
<keyword evidence="1" id="KW-0472">Membrane</keyword>
<evidence type="ECO:0000256" key="1">
    <source>
        <dbReference type="SAM" id="Phobius"/>
    </source>
</evidence>
<dbReference type="GO" id="GO:0016989">
    <property type="term" value="F:sigma factor antagonist activity"/>
    <property type="evidence" value="ECO:0007669"/>
    <property type="project" value="TreeGrafter"/>
</dbReference>
<dbReference type="EMBL" id="WQNE01000015">
    <property type="protein sequence ID" value="MVT75160.1"/>
    <property type="molecule type" value="Genomic_DNA"/>
</dbReference>
<dbReference type="Pfam" id="PF16344">
    <property type="entry name" value="FecR_C"/>
    <property type="match status" value="1"/>
</dbReference>
<dbReference type="InterPro" id="IPR032623">
    <property type="entry name" value="FecR_N"/>
</dbReference>
<dbReference type="Gene3D" id="3.55.50.30">
    <property type="match status" value="1"/>
</dbReference>
<dbReference type="PANTHER" id="PTHR30273:SF2">
    <property type="entry name" value="PROTEIN FECR"/>
    <property type="match status" value="1"/>
</dbReference>
<keyword evidence="1" id="KW-0812">Transmembrane</keyword>
<dbReference type="PANTHER" id="PTHR30273">
    <property type="entry name" value="PERIPLASMIC SIGNAL SENSOR AND SIGMA FACTOR ACTIVATOR FECR-RELATED"/>
    <property type="match status" value="1"/>
</dbReference>
<sequence length="326" mass="35528">MNDGERPTTLDEAAEWYVRRDAGALDAAEEALFRAWLMQPANRTAYEEISRTWDDLGRIPRPRLSMAAPRPDGIRRLPLRGHRPRSSRVRRWAAAAAAVVATVVAAGYAFDLPMRLEADAMTATGETRTVPLDDGSTVVLNTASAIAVDYSRERRRIRLLRGEAVFTVAKDAARPFVVAAASGEAVARGTVFAVRKEDEAATVTVLESRVGVSYPAAGRTAVELSSGETIDYSRRGLGELRAVDADAATAWRRGKLIFVDRPLGEVVAELNRYHSGRIQIIDGSIGSHLVSGVFETRNPLQALDVIEQTLGLHSTRLSGLLILLHH</sequence>
<feature type="domain" description="Protein FecR C-terminal" evidence="4">
    <location>
        <begin position="255"/>
        <end position="313"/>
    </location>
</feature>